<organism evidence="1 2">
    <name type="scientific">Desulfofustis limnaeus</name>
    <dbReference type="NCBI Taxonomy" id="2740163"/>
    <lineage>
        <taxon>Bacteria</taxon>
        <taxon>Pseudomonadati</taxon>
        <taxon>Thermodesulfobacteriota</taxon>
        <taxon>Desulfobulbia</taxon>
        <taxon>Desulfobulbales</taxon>
        <taxon>Desulfocapsaceae</taxon>
        <taxon>Desulfofustis</taxon>
    </lineage>
</organism>
<evidence type="ECO:0000313" key="2">
    <source>
        <dbReference type="Proteomes" id="UP000830055"/>
    </source>
</evidence>
<reference evidence="1 2" key="1">
    <citation type="submission" date="2022-01" db="EMBL/GenBank/DDBJ databases">
        <title>Desulfofustis limnae sp. nov., a novel mesophilic sulfate-reducing bacterium isolated from marsh soil.</title>
        <authorList>
            <person name="Watanabe M."/>
            <person name="Takahashi A."/>
            <person name="Kojima H."/>
            <person name="Fukui M."/>
        </authorList>
    </citation>
    <scope>NUCLEOTIDE SEQUENCE [LARGE SCALE GENOMIC DNA]</scope>
    <source>
        <strain evidence="1 2">PPLL</strain>
    </source>
</reference>
<dbReference type="EMBL" id="AP025516">
    <property type="protein sequence ID" value="BDD89378.1"/>
    <property type="molecule type" value="Genomic_DNA"/>
</dbReference>
<dbReference type="Proteomes" id="UP000830055">
    <property type="component" value="Chromosome"/>
</dbReference>
<sequence length="79" mass="8989">MNVNSFLGLDFKKILRKNDREDNRNRIVPFERTTNGGCRRLCDEAESLQESSRLTFEPENAAGMCGGNSRFALAMRVSF</sequence>
<protein>
    <submittedName>
        <fullName evidence="1">Uncharacterized protein</fullName>
    </submittedName>
</protein>
<proteinExistence type="predicted"/>
<gene>
    <name evidence="1" type="ORF">DPPLL_37430</name>
</gene>
<name>A0ABM7WEH8_9BACT</name>
<keyword evidence="2" id="KW-1185">Reference proteome</keyword>
<evidence type="ECO:0000313" key="1">
    <source>
        <dbReference type="EMBL" id="BDD89378.1"/>
    </source>
</evidence>
<accession>A0ABM7WEH8</accession>